<keyword evidence="8" id="KW-1133">Transmembrane helix</keyword>
<feature type="compositionally biased region" description="Basic and acidic residues" evidence="7">
    <location>
        <begin position="1732"/>
        <end position="1742"/>
    </location>
</feature>
<dbReference type="Gene3D" id="1.10.510.10">
    <property type="entry name" value="Transferase(Phosphotransferase) domain 1"/>
    <property type="match status" value="1"/>
</dbReference>
<feature type="transmembrane region" description="Helical" evidence="8">
    <location>
        <begin position="812"/>
        <end position="836"/>
    </location>
</feature>
<dbReference type="GO" id="GO:0008270">
    <property type="term" value="F:zinc ion binding"/>
    <property type="evidence" value="ECO:0007669"/>
    <property type="project" value="TreeGrafter"/>
</dbReference>
<evidence type="ECO:0000256" key="8">
    <source>
        <dbReference type="SAM" id="Phobius"/>
    </source>
</evidence>
<protein>
    <submittedName>
        <fullName evidence="10">Cell death-inducing p53-target protein 1-like</fullName>
    </submittedName>
</protein>
<evidence type="ECO:0000313" key="10">
    <source>
        <dbReference type="EMBL" id="OLQ04540.1"/>
    </source>
</evidence>
<comment type="caution">
    <text evidence="10">The sequence shown here is derived from an EMBL/GenBank/DDBJ whole genome shotgun (WGS) entry which is preliminary data.</text>
</comment>
<proteinExistence type="inferred from homology"/>
<keyword evidence="8" id="KW-0812">Transmembrane</keyword>
<feature type="transmembrane region" description="Helical" evidence="8">
    <location>
        <begin position="884"/>
        <end position="903"/>
    </location>
</feature>
<dbReference type="OrthoDB" id="446090at2759"/>
<comment type="subcellular location">
    <subcellularLocation>
        <location evidence="1">Membrane</location>
        <topology evidence="1">Peripheral membrane protein</topology>
    </subcellularLocation>
</comment>
<evidence type="ECO:0000256" key="3">
    <source>
        <dbReference type="ARBA" id="ARBA00022723"/>
    </source>
</evidence>
<evidence type="ECO:0000256" key="5">
    <source>
        <dbReference type="ARBA" id="ARBA00023136"/>
    </source>
</evidence>
<feature type="domain" description="LITAF" evidence="9">
    <location>
        <begin position="1259"/>
        <end position="1345"/>
    </location>
</feature>
<gene>
    <name evidence="10" type="primary">litaf</name>
    <name evidence="10" type="ORF">AK812_SmicGene12387</name>
</gene>
<feature type="region of interest" description="Disordered" evidence="7">
    <location>
        <begin position="1706"/>
        <end position="1783"/>
    </location>
</feature>
<feature type="compositionally biased region" description="Basic and acidic residues" evidence="7">
    <location>
        <begin position="1221"/>
        <end position="1230"/>
    </location>
</feature>
<dbReference type="Pfam" id="PF10601">
    <property type="entry name" value="zf-LITAF-like"/>
    <property type="match status" value="1"/>
</dbReference>
<feature type="region of interest" description="Disordered" evidence="7">
    <location>
        <begin position="1451"/>
        <end position="1533"/>
    </location>
</feature>
<feature type="compositionally biased region" description="Basic and acidic residues" evidence="7">
    <location>
        <begin position="1749"/>
        <end position="1764"/>
    </location>
</feature>
<feature type="transmembrane region" description="Helical" evidence="8">
    <location>
        <begin position="1298"/>
        <end position="1319"/>
    </location>
</feature>
<organism evidence="10 11">
    <name type="scientific">Symbiodinium microadriaticum</name>
    <name type="common">Dinoflagellate</name>
    <name type="synonym">Zooxanthella microadriatica</name>
    <dbReference type="NCBI Taxonomy" id="2951"/>
    <lineage>
        <taxon>Eukaryota</taxon>
        <taxon>Sar</taxon>
        <taxon>Alveolata</taxon>
        <taxon>Dinophyceae</taxon>
        <taxon>Suessiales</taxon>
        <taxon>Symbiodiniaceae</taxon>
        <taxon>Symbiodinium</taxon>
    </lineage>
</organism>
<sequence>MVRKWYMIIFGGKHPFLNRRNELDQRQMLEGKLDFTDTSSVAAQGLGLFGLSETIQKFSESARSFCKQLVQVNPASRLSASNAIRVAWLSSGRRVAEQKRKLTEGSPSDAEAAAGKAESRPRARSARSAQSDAPSPMGYPQGDGRTPKGTGKGPSERFGMDAPKAPLPVPPKGGAPKSESVMIRQELAELKQSKAELEAQLVEVKKQNKDFRTQRTKELAAQEAAPREAVHRESPTTLMAASAPRLLQPGTKCRYEPTSSTQYPFLPAVIQGFNDLDCTYNLDVRPHAQPSRIAPAKEITAEEAWPRGTLVNYFSQQREQQGAAQSLPAVVKSFNEMDSTYNLDIRDHADCDRIRVRVIPKEAGEAADPGLTSAMMRPGIEKRNTKPLNGQESPHMREELAQGRVVQGVYYSCPSVMCSLCDFCYGVLRNALWDDAAEAKAGRFAADLSRHAEEERFSSGLVGPYLAWRYSYLLVGLVFGLLHVALSSPWLSDADYSLFLQHQVAATIPRDRFVPLVRTLQVIDVGIWLLSILACVGTLLAVCVASPSRATGSLRLGRRIIWATWLLSFFPPFMLFLIFPVRSMVDWRAITADVCVSSISASGNMAGSQLVDNLQVLQQVGALDESMQGVASDPFQWCLANGENWHAVFFNQSVPCVWSVEDRCRQLSCERLTAGTVAERQCIQNCVNFTVATNGQQAQEALTRLMQECDAQVARRSYAPQALQQQIRASSLSGEVSQADLVNAISTLQRFSIMQLSESTTFASTQTEYAVGMLLAVMVGQNMVSAALGLANGLAESLINLKAMFPGTQAGGWLLILTTFEVLPIYMVIFALFQQIFGDPTLSLGVVAATLYLAVGIHTGYRITGTKKGVAGRWHVYRHIWVEYGLRFVFGLCTLAACIAWAFQKNLDQSLITYIHQDLLTPRTIAEIISSFFAKKALTAVAGTDAMVSAFVQNETWRFEMEALESKSESKSHARAVTDLVRLGHLYKLSPTEGDFIMVSRSGKGVGKLPEEVLETDATINDAEPVEVLGRHARIGQGFWCRIPEHDLFAPVVAVRGGIAELDISGSMTELKLEALRAPKEERMAWPKGTEVMYYSGSLGKWIIAHVEGYNRGSSTYNLDVRQEADPEKAPPAQSDLVSCRRVASMRRLLELGARQALCLRSARGLLRAQRLQSKDSRNIMLKPAWPVPPDADAQLRFSPRSHPKPRCSCLCAMYHEGQDRERRKAREESTELALRSQYPVPEAPKKEASGGPSLIEFSTEARDDPNEGLIFGDMPERCTCMHCERSVVTFIDYEASWVTWLLAMVVWFSLGWMAFWVLPLLWPAFKDVVHHCPRCLNVIARKSRISFPTFRTEVCSLKVGNCAVVLARKYVIIFVGLVFTIVAVYLMRSFVHVNGAAPEVHKGTPSMLSWEDFLFDCGPKSSLRSRGNSAMVFDEKKAWPRNYFFQMPQKTGARRSLSQGEPKRTLRAPGCPAEKMRSKPKAFDDLLPESSSRGSSGNGAGKNARRVQRRDTAEDDSSMSMAGHPEGPYGDGSHTFGRYNNFANAAHMLCRLVRRTSGNPHAIDWQMNLRGGVGRKPEDGWRRYFSRKQASFDAIQRICNPNDEAYQSQLGTPVDNTFDRHKGAIKCSTIRDLPISFERAKGCEGAQAGQWQHIFREKPAATRLQLQHLTTLREMPGQDEGIRISDNRSDACWVEMMGKKRWENCRPRNPLERHPQEGGDPKMHHNYWLKVKPEPDEDARNVRKTKKSLAERSADRWLNKDLRASAPSQPPTSPEVFQFKCA</sequence>
<feature type="transmembrane region" description="Helical" evidence="8">
    <location>
        <begin position="525"/>
        <end position="548"/>
    </location>
</feature>
<dbReference type="PANTHER" id="PTHR23292">
    <property type="entry name" value="LIPOPOLYSACCHARIDE-INDUCED TUMOR NECROSIS FACTOR-ALPHA FACTOR"/>
    <property type="match status" value="1"/>
</dbReference>
<dbReference type="GO" id="GO:0016020">
    <property type="term" value="C:membrane"/>
    <property type="evidence" value="ECO:0007669"/>
    <property type="project" value="UniProtKB-SubCell"/>
</dbReference>
<dbReference type="Proteomes" id="UP000186817">
    <property type="component" value="Unassembled WGS sequence"/>
</dbReference>
<evidence type="ECO:0000256" key="2">
    <source>
        <dbReference type="ARBA" id="ARBA00005975"/>
    </source>
</evidence>
<dbReference type="InterPro" id="IPR037519">
    <property type="entry name" value="LITAF_fam"/>
</dbReference>
<keyword evidence="6" id="KW-0175">Coiled coil</keyword>
<feature type="compositionally biased region" description="Low complexity" evidence="7">
    <location>
        <begin position="126"/>
        <end position="136"/>
    </location>
</feature>
<evidence type="ECO:0000259" key="9">
    <source>
        <dbReference type="PROSITE" id="PS51837"/>
    </source>
</evidence>
<feature type="region of interest" description="Disordered" evidence="7">
    <location>
        <begin position="1221"/>
        <end position="1260"/>
    </location>
</feature>
<feature type="transmembrane region" description="Helical" evidence="8">
    <location>
        <begin position="470"/>
        <end position="491"/>
    </location>
</feature>
<dbReference type="PANTHER" id="PTHR23292:SF6">
    <property type="entry name" value="FI16602P1-RELATED"/>
    <property type="match status" value="1"/>
</dbReference>
<keyword evidence="4" id="KW-0862">Zinc</keyword>
<evidence type="ECO:0000256" key="6">
    <source>
        <dbReference type="SAM" id="Coils"/>
    </source>
</evidence>
<dbReference type="InterPro" id="IPR006629">
    <property type="entry name" value="LITAF"/>
</dbReference>
<feature type="region of interest" description="Disordered" evidence="7">
    <location>
        <begin position="98"/>
        <end position="177"/>
    </location>
</feature>
<feature type="compositionally biased region" description="Basic and acidic residues" evidence="7">
    <location>
        <begin position="1706"/>
        <end position="1724"/>
    </location>
</feature>
<dbReference type="PROSITE" id="PS51837">
    <property type="entry name" value="LITAF"/>
    <property type="match status" value="1"/>
</dbReference>
<evidence type="ECO:0000313" key="11">
    <source>
        <dbReference type="Proteomes" id="UP000186817"/>
    </source>
</evidence>
<feature type="transmembrane region" description="Helical" evidence="8">
    <location>
        <begin position="1371"/>
        <end position="1388"/>
    </location>
</feature>
<name>A0A1Q9EAT5_SYMMI</name>
<keyword evidence="11" id="KW-1185">Reference proteome</keyword>
<dbReference type="SMART" id="SM00714">
    <property type="entry name" value="LITAF"/>
    <property type="match status" value="1"/>
</dbReference>
<dbReference type="EMBL" id="LSRX01000208">
    <property type="protein sequence ID" value="OLQ04540.1"/>
    <property type="molecule type" value="Genomic_DNA"/>
</dbReference>
<reference evidence="10 11" key="1">
    <citation type="submission" date="2016-02" db="EMBL/GenBank/DDBJ databases">
        <title>Genome analysis of coral dinoflagellate symbionts highlights evolutionary adaptations to a symbiotic lifestyle.</title>
        <authorList>
            <person name="Aranda M."/>
            <person name="Li Y."/>
            <person name="Liew Y.J."/>
            <person name="Baumgarten S."/>
            <person name="Simakov O."/>
            <person name="Wilson M."/>
            <person name="Piel J."/>
            <person name="Ashoor H."/>
            <person name="Bougouffa S."/>
            <person name="Bajic V.B."/>
            <person name="Ryu T."/>
            <person name="Ravasi T."/>
            <person name="Bayer T."/>
            <person name="Micklem G."/>
            <person name="Kim H."/>
            <person name="Bhak J."/>
            <person name="Lajeunesse T.C."/>
            <person name="Voolstra C.R."/>
        </authorList>
    </citation>
    <scope>NUCLEOTIDE SEQUENCE [LARGE SCALE GENOMIC DNA]</scope>
    <source>
        <strain evidence="10 11">CCMP2467</strain>
    </source>
</reference>
<evidence type="ECO:0000256" key="7">
    <source>
        <dbReference type="SAM" id="MobiDB-lite"/>
    </source>
</evidence>
<feature type="coiled-coil region" evidence="6">
    <location>
        <begin position="180"/>
        <end position="214"/>
    </location>
</feature>
<feature type="compositionally biased region" description="Basic and acidic residues" evidence="7">
    <location>
        <begin position="1475"/>
        <end position="1485"/>
    </location>
</feature>
<evidence type="ECO:0000256" key="1">
    <source>
        <dbReference type="ARBA" id="ARBA00004170"/>
    </source>
</evidence>
<accession>A0A1Q9EAT5</accession>
<feature type="transmembrane region" description="Helical" evidence="8">
    <location>
        <begin position="560"/>
        <end position="579"/>
    </location>
</feature>
<keyword evidence="5 8" id="KW-0472">Membrane</keyword>
<evidence type="ECO:0000256" key="4">
    <source>
        <dbReference type="ARBA" id="ARBA00022833"/>
    </source>
</evidence>
<feature type="transmembrane region" description="Helical" evidence="8">
    <location>
        <begin position="842"/>
        <end position="863"/>
    </location>
</feature>
<keyword evidence="3" id="KW-0479">Metal-binding</keyword>
<comment type="similarity">
    <text evidence="2">Belongs to the CDIP1/LITAF family.</text>
</comment>